<dbReference type="EMBL" id="JXJN01020928">
    <property type="status" value="NOT_ANNOTATED_CDS"/>
    <property type="molecule type" value="Genomic_DNA"/>
</dbReference>
<accession>A0A1B0BUV3</accession>
<keyword evidence="1" id="KW-1133">Transmembrane helix</keyword>
<protein>
    <submittedName>
        <fullName evidence="2">Uncharacterized protein</fullName>
    </submittedName>
</protein>
<reference evidence="3" key="1">
    <citation type="submission" date="2015-01" db="EMBL/GenBank/DDBJ databases">
        <authorList>
            <person name="Aksoy S."/>
            <person name="Warren W."/>
            <person name="Wilson R.K."/>
        </authorList>
    </citation>
    <scope>NUCLEOTIDE SEQUENCE [LARGE SCALE GENOMIC DNA]</scope>
    <source>
        <strain evidence="3">IAEA</strain>
    </source>
</reference>
<keyword evidence="1" id="KW-0812">Transmembrane</keyword>
<dbReference type="VEuPathDB" id="VectorBase:GPPI041166"/>
<name>A0A1B0BUV3_9MUSC</name>
<organism evidence="2 3">
    <name type="scientific">Glossina palpalis gambiensis</name>
    <dbReference type="NCBI Taxonomy" id="67801"/>
    <lineage>
        <taxon>Eukaryota</taxon>
        <taxon>Metazoa</taxon>
        <taxon>Ecdysozoa</taxon>
        <taxon>Arthropoda</taxon>
        <taxon>Hexapoda</taxon>
        <taxon>Insecta</taxon>
        <taxon>Pterygota</taxon>
        <taxon>Neoptera</taxon>
        <taxon>Endopterygota</taxon>
        <taxon>Diptera</taxon>
        <taxon>Brachycera</taxon>
        <taxon>Muscomorpha</taxon>
        <taxon>Hippoboscoidea</taxon>
        <taxon>Glossinidae</taxon>
        <taxon>Glossina</taxon>
    </lineage>
</organism>
<dbReference type="EnsemblMetazoa" id="GPPI041166-RA">
    <property type="protein sequence ID" value="GPPI041166-PA"/>
    <property type="gene ID" value="GPPI041166"/>
</dbReference>
<evidence type="ECO:0000313" key="3">
    <source>
        <dbReference type="Proteomes" id="UP000092460"/>
    </source>
</evidence>
<keyword evidence="1" id="KW-0472">Membrane</keyword>
<keyword evidence="3" id="KW-1185">Reference proteome</keyword>
<evidence type="ECO:0000256" key="1">
    <source>
        <dbReference type="SAM" id="Phobius"/>
    </source>
</evidence>
<feature type="transmembrane region" description="Helical" evidence="1">
    <location>
        <begin position="16"/>
        <end position="36"/>
    </location>
</feature>
<reference evidence="2" key="2">
    <citation type="submission" date="2020-05" db="UniProtKB">
        <authorList>
            <consortium name="EnsemblMetazoa"/>
        </authorList>
    </citation>
    <scope>IDENTIFICATION</scope>
    <source>
        <strain evidence="2">IAEA</strain>
    </source>
</reference>
<dbReference type="Proteomes" id="UP000092460">
    <property type="component" value="Unassembled WGS sequence"/>
</dbReference>
<sequence>MGNQVHFFDFAPVRCVNLVAGITAVIGIIGSVFLLTRTTQSLVGATQAFNYKIITFYHLSLAVPWVI</sequence>
<evidence type="ECO:0000313" key="2">
    <source>
        <dbReference type="EnsemblMetazoa" id="GPPI041166-PA"/>
    </source>
</evidence>
<proteinExistence type="predicted"/>
<dbReference type="AlphaFoldDB" id="A0A1B0BUV3"/>